<organism evidence="1 2">
    <name type="scientific">Senna tora</name>
    <dbReference type="NCBI Taxonomy" id="362788"/>
    <lineage>
        <taxon>Eukaryota</taxon>
        <taxon>Viridiplantae</taxon>
        <taxon>Streptophyta</taxon>
        <taxon>Embryophyta</taxon>
        <taxon>Tracheophyta</taxon>
        <taxon>Spermatophyta</taxon>
        <taxon>Magnoliopsida</taxon>
        <taxon>eudicotyledons</taxon>
        <taxon>Gunneridae</taxon>
        <taxon>Pentapetalae</taxon>
        <taxon>rosids</taxon>
        <taxon>fabids</taxon>
        <taxon>Fabales</taxon>
        <taxon>Fabaceae</taxon>
        <taxon>Caesalpinioideae</taxon>
        <taxon>Cassia clade</taxon>
        <taxon>Senna</taxon>
    </lineage>
</organism>
<reference evidence="1" key="1">
    <citation type="submission" date="2020-09" db="EMBL/GenBank/DDBJ databases">
        <title>Genome-Enabled Discovery of Anthraquinone Biosynthesis in Senna tora.</title>
        <authorList>
            <person name="Kang S.-H."/>
            <person name="Pandey R.P."/>
            <person name="Lee C.-M."/>
            <person name="Sim J.-S."/>
            <person name="Jeong J.-T."/>
            <person name="Choi B.-S."/>
            <person name="Jung M."/>
            <person name="Ginzburg D."/>
            <person name="Zhao K."/>
            <person name="Won S.Y."/>
            <person name="Oh T.-J."/>
            <person name="Yu Y."/>
            <person name="Kim N.-H."/>
            <person name="Lee O.R."/>
            <person name="Lee T.-H."/>
            <person name="Bashyal P."/>
            <person name="Kim T.-S."/>
            <person name="Lee W.-H."/>
            <person name="Kawkins C."/>
            <person name="Kim C.-K."/>
            <person name="Kim J.S."/>
            <person name="Ahn B.O."/>
            <person name="Rhee S.Y."/>
            <person name="Sohng J.K."/>
        </authorList>
    </citation>
    <scope>NUCLEOTIDE SEQUENCE</scope>
    <source>
        <tissue evidence="1">Leaf</tissue>
    </source>
</reference>
<sequence length="22" mass="2382">MADYVAKESIKMALPSGIRPFG</sequence>
<comment type="caution">
    <text evidence="1">The sequence shown here is derived from an EMBL/GenBank/DDBJ whole genome shotgun (WGS) entry which is preliminary data.</text>
</comment>
<dbReference type="AlphaFoldDB" id="A0A834SKK7"/>
<protein>
    <submittedName>
        <fullName evidence="1">Uncharacterized protein</fullName>
    </submittedName>
</protein>
<dbReference type="Proteomes" id="UP000634136">
    <property type="component" value="Unassembled WGS sequence"/>
</dbReference>
<name>A0A834SKK7_9FABA</name>
<dbReference type="EMBL" id="JAAIUW010000013">
    <property type="protein sequence ID" value="KAF7805136.1"/>
    <property type="molecule type" value="Genomic_DNA"/>
</dbReference>
<gene>
    <name evidence="1" type="ORF">G2W53_044247</name>
</gene>
<evidence type="ECO:0000313" key="2">
    <source>
        <dbReference type="Proteomes" id="UP000634136"/>
    </source>
</evidence>
<proteinExistence type="predicted"/>
<keyword evidence="2" id="KW-1185">Reference proteome</keyword>
<evidence type="ECO:0000313" key="1">
    <source>
        <dbReference type="EMBL" id="KAF7805136.1"/>
    </source>
</evidence>
<accession>A0A834SKK7</accession>